<evidence type="ECO:0000259" key="3">
    <source>
        <dbReference type="Pfam" id="PF18962"/>
    </source>
</evidence>
<name>A0A090QCE9_NONUL</name>
<dbReference type="AlphaFoldDB" id="A0A090QCE9"/>
<gene>
    <name evidence="4" type="ORF">JCM19314_1077</name>
</gene>
<organism evidence="4 5">
    <name type="scientific">Nonlabens ulvanivorans</name>
    <name type="common">Persicivirga ulvanivorans</name>
    <dbReference type="NCBI Taxonomy" id="906888"/>
    <lineage>
        <taxon>Bacteria</taxon>
        <taxon>Pseudomonadati</taxon>
        <taxon>Bacteroidota</taxon>
        <taxon>Flavobacteriia</taxon>
        <taxon>Flavobacteriales</taxon>
        <taxon>Flavobacteriaceae</taxon>
        <taxon>Nonlabens</taxon>
    </lineage>
</organism>
<comment type="caution">
    <text evidence="4">The sequence shown here is derived from an EMBL/GenBank/DDBJ whole genome shotgun (WGS) entry which is preliminary data.</text>
</comment>
<sequence length="494" mass="53600">MKNFITFFVLFISFFSFSQKESAWWVFGDGAAIEFTDTGIQNRSNNTNIVTSNFNTDEGCSSISDSQGNLLFFTNGSSIYDRNGSVMPNGIGILGNVSSTQSTMIINAPNTNGVYFIFTVGGSGNGPFSYSRLEMSLNGGFGDIVPGVKNIILLNSCSEKLNGIQKQNSNDVYVTVFSQNNVTATQSGTGDFNSLYTFEVRGAGSASFILPNPIPQTNNSNSNRFESLVFASSRDRGQLKFSPNGNYAAIAIQGFQSSTAQDYGAYLLNFDNSTGQFSGPVLTLESQQPCYGIEFSIDSNYVYYDISDDFAPTSTTSRSIIQYNLSAPSNILNTRNVISNEPAFAARGSLQLGMDGEIYSVELNNSFIGRINNSRTAAASYTKQFFNISPGLAQQGLPNILPSTILSNYTLSNQTVNTSEIQIFPNPTSDYLGITASEELESVEIFNMDGKSVLSKSLQTNSAHIDLTDLFPGLHIVKVHNLTGSTQVFKVIKK</sequence>
<evidence type="ECO:0000313" key="5">
    <source>
        <dbReference type="Proteomes" id="UP000029226"/>
    </source>
</evidence>
<evidence type="ECO:0000256" key="2">
    <source>
        <dbReference type="SAM" id="SignalP"/>
    </source>
</evidence>
<evidence type="ECO:0000313" key="4">
    <source>
        <dbReference type="EMBL" id="GAK99892.1"/>
    </source>
</evidence>
<feature type="signal peptide" evidence="2">
    <location>
        <begin position="1"/>
        <end position="18"/>
    </location>
</feature>
<keyword evidence="1 2" id="KW-0732">Signal</keyword>
<dbReference type="InterPro" id="IPR026444">
    <property type="entry name" value="Secre_tail"/>
</dbReference>
<dbReference type="Pfam" id="PF18962">
    <property type="entry name" value="Por_Secre_tail"/>
    <property type="match status" value="1"/>
</dbReference>
<dbReference type="EMBL" id="BBMM01000003">
    <property type="protein sequence ID" value="GAK99892.1"/>
    <property type="molecule type" value="Genomic_DNA"/>
</dbReference>
<feature type="chain" id="PRO_5001862915" description="Secretion system C-terminal sorting domain-containing protein" evidence="2">
    <location>
        <begin position="19"/>
        <end position="494"/>
    </location>
</feature>
<evidence type="ECO:0000256" key="1">
    <source>
        <dbReference type="ARBA" id="ARBA00022729"/>
    </source>
</evidence>
<protein>
    <recommendedName>
        <fullName evidence="3">Secretion system C-terminal sorting domain-containing protein</fullName>
    </recommendedName>
</protein>
<accession>A0A090QCE9</accession>
<dbReference type="Proteomes" id="UP000029226">
    <property type="component" value="Unassembled WGS sequence"/>
</dbReference>
<reference evidence="4 5" key="1">
    <citation type="journal article" date="2014" name="Genome Announc.">
        <title>Draft Genome Sequences of Marine Flavobacterium Nonlabens Strains NR17, NR24, NR27, NR32, NR33, and Ara13.</title>
        <authorList>
            <person name="Nakanishi M."/>
            <person name="Meirelles P."/>
            <person name="Suzuki R."/>
            <person name="Takatani N."/>
            <person name="Mino S."/>
            <person name="Suda W."/>
            <person name="Oshima K."/>
            <person name="Hattori M."/>
            <person name="Ohkuma M."/>
            <person name="Hosokawa M."/>
            <person name="Miyashita K."/>
            <person name="Thompson F.L."/>
            <person name="Niwa A."/>
            <person name="Sawabe T."/>
            <person name="Sawabe T."/>
        </authorList>
    </citation>
    <scope>NUCLEOTIDE SEQUENCE [LARGE SCALE GENOMIC DNA]</scope>
    <source>
        <strain evidence="5">JCM19314</strain>
    </source>
</reference>
<feature type="domain" description="Secretion system C-terminal sorting" evidence="3">
    <location>
        <begin position="423"/>
        <end position="490"/>
    </location>
</feature>
<proteinExistence type="predicted"/>
<dbReference type="NCBIfam" id="TIGR04183">
    <property type="entry name" value="Por_Secre_tail"/>
    <property type="match status" value="1"/>
</dbReference>